<organism evidence="2">
    <name type="scientific">Streptomyces sp. NBC_01401</name>
    <dbReference type="NCBI Taxonomy" id="2903854"/>
    <lineage>
        <taxon>Bacteria</taxon>
        <taxon>Bacillati</taxon>
        <taxon>Actinomycetota</taxon>
        <taxon>Actinomycetes</taxon>
        <taxon>Kitasatosporales</taxon>
        <taxon>Streptomycetaceae</taxon>
        <taxon>Streptomyces</taxon>
    </lineage>
</organism>
<accession>A0AAU3GV56</accession>
<reference evidence="2" key="1">
    <citation type="submission" date="2022-10" db="EMBL/GenBank/DDBJ databases">
        <title>The complete genomes of actinobacterial strains from the NBC collection.</title>
        <authorList>
            <person name="Joergensen T.S."/>
            <person name="Alvarez Arevalo M."/>
            <person name="Sterndorff E.B."/>
            <person name="Faurdal D."/>
            <person name="Vuksanovic O."/>
            <person name="Mourched A.-S."/>
            <person name="Charusanti P."/>
            <person name="Shaw S."/>
            <person name="Blin K."/>
            <person name="Weber T."/>
        </authorList>
    </citation>
    <scope>NUCLEOTIDE SEQUENCE</scope>
    <source>
        <strain evidence="2">NBC_01401</strain>
    </source>
</reference>
<feature type="compositionally biased region" description="Gly residues" evidence="1">
    <location>
        <begin position="129"/>
        <end position="172"/>
    </location>
</feature>
<proteinExistence type="predicted"/>
<dbReference type="EMBL" id="CP109535">
    <property type="protein sequence ID" value="WTY95706.1"/>
    <property type="molecule type" value="Genomic_DNA"/>
</dbReference>
<name>A0AAU3GV56_9ACTN</name>
<evidence type="ECO:0000256" key="1">
    <source>
        <dbReference type="SAM" id="MobiDB-lite"/>
    </source>
</evidence>
<feature type="region of interest" description="Disordered" evidence="1">
    <location>
        <begin position="129"/>
        <end position="178"/>
    </location>
</feature>
<protein>
    <submittedName>
        <fullName evidence="2">Uncharacterized protein</fullName>
    </submittedName>
</protein>
<evidence type="ECO:0000313" key="2">
    <source>
        <dbReference type="EMBL" id="WTY95706.1"/>
    </source>
</evidence>
<gene>
    <name evidence="2" type="ORF">OG626_12750</name>
</gene>
<dbReference type="AlphaFoldDB" id="A0AAU3GV56"/>
<sequence>MTAFYDFLTVRRPAPPAMAAALAGLLGVENRYVDVADEDTGQTDERDWDAPVLCTHRSVAGDLAAAWDISVSDAVRTPPTEADAALRLAARLGTTVLYSAREQPPSAYWAAGPDGTVARARVLEGGADGGVDGASGGGVDGASGGGVDGASGGGVDGASGGGVDGASGGGAPGDAYKGADDGPPVLVVDQVEAAMEQLPAARVGVIAEILHQERVETPVADAFAVATDPHGDAPPAGTVNRAREALLLWERLVRRIDTGWPPDGRYPFELYVEDLRTRERLSALAEIAGAERELLVRAVAELDELFRRGTEDDAGALLGSLTRSGSAVAGRGWWWHRRPAKPPWDS</sequence>